<protein>
    <recommendedName>
        <fullName evidence="4">DUF4153 domain-containing protein</fullName>
    </recommendedName>
</protein>
<gene>
    <name evidence="2" type="ORF">MXMO3_02179</name>
</gene>
<keyword evidence="1" id="KW-0472">Membrane</keyword>
<feature type="transmembrane region" description="Helical" evidence="1">
    <location>
        <begin position="300"/>
        <end position="321"/>
    </location>
</feature>
<evidence type="ECO:0008006" key="4">
    <source>
        <dbReference type="Google" id="ProtNLM"/>
    </source>
</evidence>
<feature type="transmembrane region" description="Helical" evidence="1">
    <location>
        <begin position="231"/>
        <end position="255"/>
    </location>
</feature>
<evidence type="ECO:0000313" key="2">
    <source>
        <dbReference type="EMBL" id="AVX04698.1"/>
    </source>
</evidence>
<feature type="transmembrane region" description="Helical" evidence="1">
    <location>
        <begin position="56"/>
        <end position="74"/>
    </location>
</feature>
<dbReference type="InterPro" id="IPR025291">
    <property type="entry name" value="DUF4153"/>
</dbReference>
<dbReference type="Pfam" id="PF13687">
    <property type="entry name" value="DUF4153"/>
    <property type="match status" value="1"/>
</dbReference>
<proteinExistence type="predicted"/>
<accession>A0A2R4MF77</accession>
<feature type="transmembrane region" description="Helical" evidence="1">
    <location>
        <begin position="358"/>
        <end position="377"/>
    </location>
</feature>
<organism evidence="2 3">
    <name type="scientific">Maritalea myrionectae</name>
    <dbReference type="NCBI Taxonomy" id="454601"/>
    <lineage>
        <taxon>Bacteria</taxon>
        <taxon>Pseudomonadati</taxon>
        <taxon>Pseudomonadota</taxon>
        <taxon>Alphaproteobacteria</taxon>
        <taxon>Hyphomicrobiales</taxon>
        <taxon>Devosiaceae</taxon>
        <taxon>Maritalea</taxon>
    </lineage>
</organism>
<feature type="transmembrane region" description="Helical" evidence="1">
    <location>
        <begin position="21"/>
        <end position="44"/>
    </location>
</feature>
<feature type="transmembrane region" description="Helical" evidence="1">
    <location>
        <begin position="192"/>
        <end position="210"/>
    </location>
</feature>
<keyword evidence="1" id="KW-0812">Transmembrane</keyword>
<feature type="transmembrane region" description="Helical" evidence="1">
    <location>
        <begin position="267"/>
        <end position="288"/>
    </location>
</feature>
<dbReference type="STRING" id="1122213.GCA_000423365_02498"/>
<dbReference type="EMBL" id="CP021330">
    <property type="protein sequence ID" value="AVX04698.1"/>
    <property type="molecule type" value="Genomic_DNA"/>
</dbReference>
<sequence>MADPEPMNALQKWRDRFGPELARTVQRFPISVGLVTIGAILFLIELNGSSNPTDDVLFKTFATVELTALLAVATQLAVESRVFGKIVGWIINLLGLLAIGATIFLENMALGQPFMWMPILILLTSISPTLHFTREHEGRRQQNLFWWMNHRSIVSAIVAGFAYLVILLGLVIIERSVSILFGFQLEHLMYRYLLPLAGALFAPIYWFATIPKASEFRDDELNKPDFLSQAVGFLGLYIFAPFLTLYALILVAYAIQIVIQQTYPEGTIGWMVIGFICVAGLNHLLLYPKFMREKPIVAKYLRFWPFLAIVPVIMLIIAIYIRVAAYGLTPERILLLAGALWTSLIVGVGIFNRLDIRLLPALAALILLLVSFGPFNLEIWSIRDQLARFEQNYERWKEADDDEAAQRLRGAANYLLNTKEGRTALSRELEIKGFEFDGEISREKFAALLGLPDIAPNNRPIEFVRLTNEEPLDLSGTYKFYGRVELPCCSQQLGPYEFRMDDKDLVVMRDDMQFSRYDLTTWINQQNLTVTTMRENTIKIAGAEHTLYLNLHEANIDMDPDMARKVVRLDFYVFEKQNNGAD</sequence>
<dbReference type="Proteomes" id="UP000258927">
    <property type="component" value="Chromosome"/>
</dbReference>
<keyword evidence="3" id="KW-1185">Reference proteome</keyword>
<dbReference type="KEGG" id="mmyr:MXMO3_02179"/>
<feature type="transmembrane region" description="Helical" evidence="1">
    <location>
        <begin position="333"/>
        <end position="351"/>
    </location>
</feature>
<feature type="transmembrane region" description="Helical" evidence="1">
    <location>
        <begin position="114"/>
        <end position="132"/>
    </location>
</feature>
<name>A0A2R4MF77_9HYPH</name>
<evidence type="ECO:0000256" key="1">
    <source>
        <dbReference type="SAM" id="Phobius"/>
    </source>
</evidence>
<dbReference type="AlphaFoldDB" id="A0A2R4MF77"/>
<reference evidence="2 3" key="1">
    <citation type="submission" date="2017-05" db="EMBL/GenBank/DDBJ databases">
        <title>Genome Analysis of Maritalea myrionectae HL2708#5.</title>
        <authorList>
            <consortium name="Cotde Inc.-PKNU"/>
            <person name="Jang D."/>
            <person name="Oh H.-M."/>
        </authorList>
    </citation>
    <scope>NUCLEOTIDE SEQUENCE [LARGE SCALE GENOMIC DNA]</scope>
    <source>
        <strain evidence="2 3">HL2708#5</strain>
    </source>
</reference>
<keyword evidence="1" id="KW-1133">Transmembrane helix</keyword>
<evidence type="ECO:0000313" key="3">
    <source>
        <dbReference type="Proteomes" id="UP000258927"/>
    </source>
</evidence>
<dbReference type="RefSeq" id="WP_117395869.1">
    <property type="nucleotide sequence ID" value="NZ_CP021330.1"/>
</dbReference>
<feature type="transmembrane region" description="Helical" evidence="1">
    <location>
        <begin position="86"/>
        <end position="108"/>
    </location>
</feature>
<feature type="transmembrane region" description="Helical" evidence="1">
    <location>
        <begin position="153"/>
        <end position="172"/>
    </location>
</feature>